<evidence type="ECO:0000256" key="6">
    <source>
        <dbReference type="ARBA" id="ARBA00022771"/>
    </source>
</evidence>
<sequence>MALSEPILPSFSTFASPCRERGLQERWPRPEPEAGGTDEDLNSVLDFILSMGLDGLGPEAAPEPPPPPPPAFFYPDPGAPPPYVGPAGGLVSELLDAPPGPALHGRFLLAPPARAVKAEPPEVDGGAYGCAPGLARAPRGLKREGGAAAAAACLRGREAARRRRRAAAAADTPPLSPDGPARLPAPGPRPGYGVPGPGLHYGPPTPAAFGLFDDAAAAAAALGLAPPTAAAARGLLTPPASPLELLEAKPKRGRRSWPRKRTATHTCSYAGCGKTYTKSSHLKAHLRTHTGEKPYHCNWDGCGWKFARSDELTRHYRKHTGHRPFQCHLCDRAFSRSDHLALHMKRHM</sequence>
<keyword evidence="3" id="KW-0597">Phosphoprotein</keyword>
<evidence type="ECO:0000256" key="18">
    <source>
        <dbReference type="PROSITE-ProRule" id="PRU00042"/>
    </source>
</evidence>
<dbReference type="PANTHER" id="PTHR23235">
    <property type="entry name" value="KRUEPPEL-LIKE TRANSCRIPTION FACTOR"/>
    <property type="match status" value="1"/>
</dbReference>
<dbReference type="FunFam" id="3.30.160.60:FF:000018">
    <property type="entry name" value="Krueppel-like factor 15"/>
    <property type="match status" value="1"/>
</dbReference>
<feature type="domain" description="C2H2-type" evidence="20">
    <location>
        <begin position="295"/>
        <end position="324"/>
    </location>
</feature>
<dbReference type="PANTHER" id="PTHR23235:SF109">
    <property type="entry name" value="KRUEPPEL-LIKE FACTOR 2"/>
    <property type="match status" value="1"/>
</dbReference>
<gene>
    <name evidence="21" type="primary">Klf2</name>
</gene>
<evidence type="ECO:0000256" key="17">
    <source>
        <dbReference type="ARBA" id="ARBA00080631"/>
    </source>
</evidence>
<dbReference type="InterPro" id="IPR036236">
    <property type="entry name" value="Znf_C2H2_sf"/>
</dbReference>
<feature type="domain" description="C2H2-type" evidence="20">
    <location>
        <begin position="265"/>
        <end position="294"/>
    </location>
</feature>
<evidence type="ECO:0000256" key="1">
    <source>
        <dbReference type="ARBA" id="ARBA00004123"/>
    </source>
</evidence>
<evidence type="ECO:0000256" key="3">
    <source>
        <dbReference type="ARBA" id="ARBA00022553"/>
    </source>
</evidence>
<keyword evidence="10" id="KW-0238">DNA-binding</keyword>
<evidence type="ECO:0000259" key="20">
    <source>
        <dbReference type="PROSITE" id="PS50157"/>
    </source>
</evidence>
<dbReference type="PROSITE" id="PS00028">
    <property type="entry name" value="ZINC_FINGER_C2H2_1"/>
    <property type="match status" value="3"/>
</dbReference>
<dbReference type="FunFam" id="3.30.160.60:FF:001156">
    <property type="entry name" value="Zinc finger protein 407"/>
    <property type="match status" value="1"/>
</dbReference>
<dbReference type="GO" id="GO:0000981">
    <property type="term" value="F:DNA-binding transcription factor activity, RNA polymerase II-specific"/>
    <property type="evidence" value="ECO:0007669"/>
    <property type="project" value="TreeGrafter"/>
</dbReference>
<keyword evidence="13" id="KW-0539">Nucleus</keyword>
<comment type="function">
    <text evidence="14">Transcription factor that binds to the CACCC box in the promoter of target genes such as HBB/beta globin or NOV and activates their transcription. Might be involved in transcriptional regulation by modulating the binding of the RARA nuclear receptor to RARE DNA elements.</text>
</comment>
<feature type="region of interest" description="Disordered" evidence="19">
    <location>
        <begin position="1"/>
        <end position="40"/>
    </location>
</feature>
<evidence type="ECO:0000256" key="8">
    <source>
        <dbReference type="ARBA" id="ARBA00022843"/>
    </source>
</evidence>
<evidence type="ECO:0000313" key="21">
    <source>
        <dbReference type="Ensembl" id="ENSCCNP00000014154.1"/>
    </source>
</evidence>
<dbReference type="Gene3D" id="3.30.160.60">
    <property type="entry name" value="Classic Zinc Finger"/>
    <property type="match status" value="3"/>
</dbReference>
<keyword evidence="5" id="KW-0677">Repeat</keyword>
<feature type="compositionally biased region" description="Basic and acidic residues" evidence="19">
    <location>
        <begin position="18"/>
        <end position="32"/>
    </location>
</feature>
<feature type="region of interest" description="Disordered" evidence="19">
    <location>
        <begin position="163"/>
        <end position="193"/>
    </location>
</feature>
<dbReference type="PROSITE" id="PS50157">
    <property type="entry name" value="ZINC_FINGER_C2H2_2"/>
    <property type="match status" value="3"/>
</dbReference>
<dbReference type="FunFam" id="3.30.160.60:FF:000237">
    <property type="entry name" value="Krueppel-like factor 2"/>
    <property type="match status" value="1"/>
</dbReference>
<evidence type="ECO:0000256" key="13">
    <source>
        <dbReference type="ARBA" id="ARBA00023242"/>
    </source>
</evidence>
<evidence type="ECO:0000256" key="5">
    <source>
        <dbReference type="ARBA" id="ARBA00022737"/>
    </source>
</evidence>
<comment type="subunit">
    <text evidence="15">Interacts with WWP1.</text>
</comment>
<keyword evidence="4" id="KW-0479">Metal-binding</keyword>
<feature type="compositionally biased region" description="Pro residues" evidence="19">
    <location>
        <begin position="61"/>
        <end position="78"/>
    </location>
</feature>
<keyword evidence="7" id="KW-0862">Zinc</keyword>
<proteinExistence type="inferred from homology"/>
<keyword evidence="9" id="KW-0805">Transcription regulation</keyword>
<feature type="region of interest" description="Disordered" evidence="19">
    <location>
        <begin position="54"/>
        <end position="78"/>
    </location>
</feature>
<comment type="subcellular location">
    <subcellularLocation>
        <location evidence="1">Nucleus</location>
    </subcellularLocation>
</comment>
<evidence type="ECO:0000256" key="9">
    <source>
        <dbReference type="ARBA" id="ARBA00023015"/>
    </source>
</evidence>
<dbReference type="CDD" id="cd21583">
    <property type="entry name" value="KLF2_N"/>
    <property type="match status" value="1"/>
</dbReference>
<comment type="similarity">
    <text evidence="2">Belongs to the krueppel C2H2-type zinc-finger protein family.</text>
</comment>
<dbReference type="InterPro" id="IPR013087">
    <property type="entry name" value="Znf_C2H2_type"/>
</dbReference>
<evidence type="ECO:0000256" key="15">
    <source>
        <dbReference type="ARBA" id="ARBA00064490"/>
    </source>
</evidence>
<dbReference type="AlphaFoldDB" id="A0A8C0ZRV1"/>
<dbReference type="SMART" id="SM00355">
    <property type="entry name" value="ZnF_C2H2"/>
    <property type="match status" value="3"/>
</dbReference>
<feature type="domain" description="C2H2-type" evidence="20">
    <location>
        <begin position="325"/>
        <end position="348"/>
    </location>
</feature>
<keyword evidence="12" id="KW-0804">Transcription</keyword>
<dbReference type="SUPFAM" id="SSF57667">
    <property type="entry name" value="beta-beta-alpha zinc fingers"/>
    <property type="match status" value="2"/>
</dbReference>
<dbReference type="Ensembl" id="ENSCCNT00000018571.1">
    <property type="protein sequence ID" value="ENSCCNP00000014154.1"/>
    <property type="gene ID" value="ENSCCNG00000014619.1"/>
</dbReference>
<keyword evidence="6 18" id="KW-0863">Zinc-finger</keyword>
<keyword evidence="8" id="KW-0832">Ubl conjugation</keyword>
<name>A0A8C0ZRV1_CASCN</name>
<dbReference type="GO" id="GO:0000978">
    <property type="term" value="F:RNA polymerase II cis-regulatory region sequence-specific DNA binding"/>
    <property type="evidence" value="ECO:0007669"/>
    <property type="project" value="TreeGrafter"/>
</dbReference>
<protein>
    <recommendedName>
        <fullName evidence="16">Krueppel-like factor 2</fullName>
    </recommendedName>
    <alternativeName>
        <fullName evidence="17">Lung krueppel-like factor</fullName>
    </alternativeName>
</protein>
<evidence type="ECO:0000256" key="12">
    <source>
        <dbReference type="ARBA" id="ARBA00023163"/>
    </source>
</evidence>
<reference evidence="21" key="1">
    <citation type="submission" date="2023-09" db="UniProtKB">
        <authorList>
            <consortium name="Ensembl"/>
        </authorList>
    </citation>
    <scope>IDENTIFICATION</scope>
</reference>
<evidence type="ECO:0000256" key="2">
    <source>
        <dbReference type="ARBA" id="ARBA00006991"/>
    </source>
</evidence>
<evidence type="ECO:0000256" key="14">
    <source>
        <dbReference type="ARBA" id="ARBA00055776"/>
    </source>
</evidence>
<evidence type="ECO:0000256" key="10">
    <source>
        <dbReference type="ARBA" id="ARBA00023125"/>
    </source>
</evidence>
<accession>A0A8C0ZRV1</accession>
<evidence type="ECO:0000256" key="7">
    <source>
        <dbReference type="ARBA" id="ARBA00022833"/>
    </source>
</evidence>
<dbReference type="Pfam" id="PF00096">
    <property type="entry name" value="zf-C2H2"/>
    <property type="match status" value="3"/>
</dbReference>
<keyword evidence="11" id="KW-0010">Activator</keyword>
<evidence type="ECO:0000256" key="19">
    <source>
        <dbReference type="SAM" id="MobiDB-lite"/>
    </source>
</evidence>
<dbReference type="GO" id="GO:0008270">
    <property type="term" value="F:zinc ion binding"/>
    <property type="evidence" value="ECO:0007669"/>
    <property type="project" value="UniProtKB-KW"/>
</dbReference>
<evidence type="ECO:0000256" key="4">
    <source>
        <dbReference type="ARBA" id="ARBA00022723"/>
    </source>
</evidence>
<evidence type="ECO:0000256" key="11">
    <source>
        <dbReference type="ARBA" id="ARBA00023159"/>
    </source>
</evidence>
<organism evidence="21">
    <name type="scientific">Castor canadensis</name>
    <name type="common">American beaver</name>
    <dbReference type="NCBI Taxonomy" id="51338"/>
    <lineage>
        <taxon>Eukaryota</taxon>
        <taxon>Metazoa</taxon>
        <taxon>Chordata</taxon>
        <taxon>Craniata</taxon>
        <taxon>Vertebrata</taxon>
        <taxon>Euteleostomi</taxon>
        <taxon>Mammalia</taxon>
        <taxon>Eutheria</taxon>
        <taxon>Euarchontoglires</taxon>
        <taxon>Glires</taxon>
        <taxon>Rodentia</taxon>
        <taxon>Castorimorpha</taxon>
        <taxon>Castoridae</taxon>
        <taxon>Castor</taxon>
    </lineage>
</organism>
<dbReference type="GO" id="GO:0045893">
    <property type="term" value="P:positive regulation of DNA-templated transcription"/>
    <property type="evidence" value="ECO:0007669"/>
    <property type="project" value="UniProtKB-ARBA"/>
</dbReference>
<dbReference type="GO" id="GO:0005634">
    <property type="term" value="C:nucleus"/>
    <property type="evidence" value="ECO:0007669"/>
    <property type="project" value="UniProtKB-SubCell"/>
</dbReference>
<evidence type="ECO:0000256" key="16">
    <source>
        <dbReference type="ARBA" id="ARBA00068012"/>
    </source>
</evidence>